<dbReference type="InterPro" id="IPR020568">
    <property type="entry name" value="Ribosomal_Su5_D2-typ_SF"/>
</dbReference>
<dbReference type="OrthoDB" id="9803906at2"/>
<organism evidence="15 16">
    <name type="scientific">Peptacetobacter hominis</name>
    <dbReference type="NCBI Taxonomy" id="2743610"/>
    <lineage>
        <taxon>Bacteria</taxon>
        <taxon>Bacillati</taxon>
        <taxon>Bacillota</taxon>
        <taxon>Clostridia</taxon>
        <taxon>Peptostreptococcales</taxon>
        <taxon>Peptostreptococcaceae</taxon>
        <taxon>Peptacetobacter</taxon>
    </lineage>
</organism>
<dbReference type="Pfam" id="PF05362">
    <property type="entry name" value="Lon_C"/>
    <property type="match status" value="1"/>
</dbReference>
<dbReference type="Pfam" id="PF18073">
    <property type="entry name" value="Zn_ribbon_LapB"/>
    <property type="match status" value="1"/>
</dbReference>
<comment type="domain">
    <text evidence="11">The middle region has homology to RecA with ATPase motifs including the RadA KNRFG motif, while the C-terminus is homologous to Lon protease.</text>
</comment>
<comment type="similarity">
    <text evidence="11 13">Belongs to the RecA family. RadA subfamily.</text>
</comment>
<comment type="caution">
    <text evidence="15">The sequence shown here is derived from an EMBL/GenBank/DDBJ whole genome shotgun (WGS) entry which is preliminary data.</text>
</comment>
<dbReference type="Pfam" id="PF13481">
    <property type="entry name" value="AAA_25"/>
    <property type="match status" value="1"/>
</dbReference>
<reference evidence="15 16" key="1">
    <citation type="submission" date="2019-02" db="EMBL/GenBank/DDBJ databases">
        <title>Peptostreptococcaceae bacterium ZHW00191 nov., a new bacterium isolated from the human gut.</title>
        <authorList>
            <person name="Zhou H.-W."/>
            <person name="Chen X.-J."/>
        </authorList>
    </citation>
    <scope>NUCLEOTIDE SEQUENCE [LARGE SCALE GENOMIC DNA]</scope>
    <source>
        <strain evidence="15 16">ZHW00191</strain>
    </source>
</reference>
<dbReference type="GO" id="GO:0003684">
    <property type="term" value="F:damaged DNA binding"/>
    <property type="evidence" value="ECO:0007669"/>
    <property type="project" value="InterPro"/>
</dbReference>
<feature type="domain" description="RecA family profile 1" evidence="14">
    <location>
        <begin position="69"/>
        <end position="218"/>
    </location>
</feature>
<dbReference type="NCBIfam" id="TIGR00416">
    <property type="entry name" value="sms"/>
    <property type="match status" value="1"/>
</dbReference>
<evidence type="ECO:0000256" key="7">
    <source>
        <dbReference type="ARBA" id="ARBA00022840"/>
    </source>
</evidence>
<evidence type="ECO:0000256" key="1">
    <source>
        <dbReference type="ARBA" id="ARBA00022723"/>
    </source>
</evidence>
<keyword evidence="4 13" id="KW-0863">Zinc-finger</keyword>
<dbReference type="SUPFAM" id="SSF54211">
    <property type="entry name" value="Ribosomal protein S5 domain 2-like"/>
    <property type="match status" value="1"/>
</dbReference>
<comment type="function">
    <text evidence="11">Plays a role in repairing double-strand DNA breaks, probably involving stabilizing or processing branched DNA or blocked replication forks.</text>
</comment>
<accession>A0A544QUA1</accession>
<evidence type="ECO:0000256" key="4">
    <source>
        <dbReference type="ARBA" id="ARBA00022771"/>
    </source>
</evidence>
<evidence type="ECO:0000256" key="12">
    <source>
        <dbReference type="NCBIfam" id="TIGR00416"/>
    </source>
</evidence>
<dbReference type="GO" id="GO:0004252">
    <property type="term" value="F:serine-type endopeptidase activity"/>
    <property type="evidence" value="ECO:0007669"/>
    <property type="project" value="InterPro"/>
</dbReference>
<evidence type="ECO:0000256" key="2">
    <source>
        <dbReference type="ARBA" id="ARBA00022741"/>
    </source>
</evidence>
<dbReference type="InterPro" id="IPR003593">
    <property type="entry name" value="AAA+_ATPase"/>
</dbReference>
<dbReference type="SMART" id="SM00382">
    <property type="entry name" value="AAA"/>
    <property type="match status" value="1"/>
</dbReference>
<dbReference type="InterPro" id="IPR041166">
    <property type="entry name" value="Rubredoxin_2"/>
</dbReference>
<dbReference type="AlphaFoldDB" id="A0A544QUA1"/>
<dbReference type="GO" id="GO:0004176">
    <property type="term" value="F:ATP-dependent peptidase activity"/>
    <property type="evidence" value="ECO:0007669"/>
    <property type="project" value="InterPro"/>
</dbReference>
<name>A0A544QUA1_9FIRM</name>
<evidence type="ECO:0000256" key="5">
    <source>
        <dbReference type="ARBA" id="ARBA00022801"/>
    </source>
</evidence>
<dbReference type="GO" id="GO:0008270">
    <property type="term" value="F:zinc ion binding"/>
    <property type="evidence" value="ECO:0007669"/>
    <property type="project" value="UniProtKB-KW"/>
</dbReference>
<keyword evidence="16" id="KW-1185">Reference proteome</keyword>
<keyword evidence="2 11" id="KW-0547">Nucleotide-binding</keyword>
<gene>
    <name evidence="11 15" type="primary">radA</name>
    <name evidence="15" type="ORF">EXD82_07200</name>
</gene>
<keyword evidence="10 11" id="KW-0234">DNA repair</keyword>
<evidence type="ECO:0000313" key="15">
    <source>
        <dbReference type="EMBL" id="TQQ84262.1"/>
    </source>
</evidence>
<dbReference type="GO" id="GO:0140664">
    <property type="term" value="F:ATP-dependent DNA damage sensor activity"/>
    <property type="evidence" value="ECO:0007669"/>
    <property type="project" value="InterPro"/>
</dbReference>
<evidence type="ECO:0000256" key="8">
    <source>
        <dbReference type="ARBA" id="ARBA00023016"/>
    </source>
</evidence>
<evidence type="ECO:0000256" key="13">
    <source>
        <dbReference type="RuleBase" id="RU003555"/>
    </source>
</evidence>
<dbReference type="PANTHER" id="PTHR32472">
    <property type="entry name" value="DNA REPAIR PROTEIN RADA"/>
    <property type="match status" value="1"/>
</dbReference>
<comment type="function">
    <text evidence="13">DNA-dependent ATPase involved in processing of recombination intermediates, plays a role in repairing DNA breaks. Stimulates the branch migration of RecA-mediated strand transfer reactions, allowing the 3' invading strand to extend heteroduplex DNA faster. Binds ssDNA in the presence of ADP but not other nucleotides, has ATPase activity that is stimulated by ssDNA and various branched DNA structures, but inhibited by SSB. Does not have RecA's homology-searching function.</text>
</comment>
<dbReference type="GO" id="GO:0005524">
    <property type="term" value="F:ATP binding"/>
    <property type="evidence" value="ECO:0007669"/>
    <property type="project" value="UniProtKB-UniRule"/>
</dbReference>
<evidence type="ECO:0000256" key="9">
    <source>
        <dbReference type="ARBA" id="ARBA00023125"/>
    </source>
</evidence>
<keyword evidence="6 13" id="KW-0862">Zinc</keyword>
<sequence length="459" mass="50477">MAKIKTKYVCQSCGYENPKWLGKCPECMKWNTFVEEIEDASSKKANRETFIIDKSSKKPVSIKSITVQNEERFSTGINELNRVLGGGIVRGSLVLVGGDPGIGKSTLLLQVSESVAQTGKKVLYISGEESESQIKMRAERLGAGSDNLYIFAENNLNLIEAHLESFTPDLIILDSIQTVFTPDIASAPGTVSQIKEGTSRFMKISKKMGISTFIVGHVTKEGSLAGPKLLEHMVDTVLYFEGERYNTYRLIRAVKNRFGSTNELGVFEMRDKGLFELENPSKVLIAEKPKDVAGSVIVSTVEGTRPMLLELQALVSPTSFGIPRRTATGIDFNRVNILLAVLEKRVGMQIQNQDVYINIVGGIKINEPSMDLGVILSVASGFRNIPIKEDVAVTGEVGLTGEVRGVSFIDKRIAECKKLGFRKIIIPKTNYDAVKDTKGIEIWPVENVRQAINVVLKGE</sequence>
<dbReference type="GO" id="GO:0005829">
    <property type="term" value="C:cytosol"/>
    <property type="evidence" value="ECO:0007669"/>
    <property type="project" value="TreeGrafter"/>
</dbReference>
<keyword evidence="5" id="KW-0378">Hydrolase</keyword>
<dbReference type="InterPro" id="IPR027417">
    <property type="entry name" value="P-loop_NTPase"/>
</dbReference>
<evidence type="ECO:0000256" key="10">
    <source>
        <dbReference type="ARBA" id="ARBA00023204"/>
    </source>
</evidence>
<evidence type="ECO:0000313" key="16">
    <source>
        <dbReference type="Proteomes" id="UP000317863"/>
    </source>
</evidence>
<dbReference type="SUPFAM" id="SSF52540">
    <property type="entry name" value="P-loop containing nucleoside triphosphate hydrolases"/>
    <property type="match status" value="1"/>
</dbReference>
<feature type="region of interest" description="Lon-protease-like" evidence="11">
    <location>
        <begin position="354"/>
        <end position="459"/>
    </location>
</feature>
<dbReference type="EMBL" id="SGJB01000012">
    <property type="protein sequence ID" value="TQQ84262.1"/>
    <property type="molecule type" value="Genomic_DNA"/>
</dbReference>
<evidence type="ECO:0000256" key="3">
    <source>
        <dbReference type="ARBA" id="ARBA00022763"/>
    </source>
</evidence>
<dbReference type="Proteomes" id="UP000317863">
    <property type="component" value="Unassembled WGS sequence"/>
</dbReference>
<dbReference type="InterPro" id="IPR004504">
    <property type="entry name" value="DNA_repair_RadA"/>
</dbReference>
<feature type="short sequence motif" description="RadA KNRFG motif" evidence="11">
    <location>
        <begin position="255"/>
        <end position="259"/>
    </location>
</feature>
<evidence type="ECO:0000259" key="14">
    <source>
        <dbReference type="PROSITE" id="PS50162"/>
    </source>
</evidence>
<dbReference type="InterPro" id="IPR020588">
    <property type="entry name" value="RecA_ATP-bd"/>
</dbReference>
<protein>
    <recommendedName>
        <fullName evidence="11 12">DNA repair protein RadA</fullName>
    </recommendedName>
</protein>
<keyword evidence="7 11" id="KW-0067">ATP-binding</keyword>
<dbReference type="GO" id="GO:0006508">
    <property type="term" value="P:proteolysis"/>
    <property type="evidence" value="ECO:0007669"/>
    <property type="project" value="InterPro"/>
</dbReference>
<dbReference type="RefSeq" id="WP_142536242.1">
    <property type="nucleotide sequence ID" value="NZ_SGJB01000012.1"/>
</dbReference>
<keyword evidence="3 11" id="KW-0227">DNA damage</keyword>
<keyword evidence="1 11" id="KW-0479">Metal-binding</keyword>
<dbReference type="Gene3D" id="3.40.50.300">
    <property type="entry name" value="P-loop containing nucleotide triphosphate hydrolases"/>
    <property type="match status" value="1"/>
</dbReference>
<dbReference type="HAMAP" id="MF_01498">
    <property type="entry name" value="RadA_bact"/>
    <property type="match status" value="1"/>
</dbReference>
<dbReference type="InterPro" id="IPR008269">
    <property type="entry name" value="Lon_proteolytic"/>
</dbReference>
<dbReference type="GO" id="GO:0000725">
    <property type="term" value="P:recombinational repair"/>
    <property type="evidence" value="ECO:0007669"/>
    <property type="project" value="UniProtKB-UniRule"/>
</dbReference>
<evidence type="ECO:0000256" key="11">
    <source>
        <dbReference type="HAMAP-Rule" id="MF_01498"/>
    </source>
</evidence>
<feature type="binding site" evidence="11">
    <location>
        <begin position="98"/>
        <end position="105"/>
    </location>
    <ligand>
        <name>ATP</name>
        <dbReference type="ChEBI" id="CHEBI:30616"/>
    </ligand>
</feature>
<dbReference type="CDD" id="cd01121">
    <property type="entry name" value="RadA_SMS_N"/>
    <property type="match status" value="1"/>
</dbReference>
<keyword evidence="9 11" id="KW-0238">DNA-binding</keyword>
<evidence type="ECO:0000256" key="6">
    <source>
        <dbReference type="ARBA" id="ARBA00022833"/>
    </source>
</evidence>
<dbReference type="Gene3D" id="3.30.230.10">
    <property type="match status" value="1"/>
</dbReference>
<dbReference type="PROSITE" id="PS50162">
    <property type="entry name" value="RECA_2"/>
    <property type="match status" value="1"/>
</dbReference>
<proteinExistence type="inferred from homology"/>
<dbReference type="InterPro" id="IPR014721">
    <property type="entry name" value="Ribsml_uS5_D2-typ_fold_subgr"/>
</dbReference>
<keyword evidence="8 11" id="KW-0346">Stress response</keyword>
<dbReference type="PRINTS" id="PR01874">
    <property type="entry name" value="DNAREPAIRADA"/>
</dbReference>
<dbReference type="FunFam" id="3.40.50.300:FF:000050">
    <property type="entry name" value="DNA repair protein RadA"/>
    <property type="match status" value="1"/>
</dbReference>
<dbReference type="PANTHER" id="PTHR32472:SF10">
    <property type="entry name" value="DNA REPAIR PROTEIN RADA-LIKE PROTEIN"/>
    <property type="match status" value="1"/>
</dbReference>